<dbReference type="Pfam" id="PF07727">
    <property type="entry name" value="RVT_2"/>
    <property type="match status" value="2"/>
</dbReference>
<dbReference type="Pfam" id="PF22936">
    <property type="entry name" value="Pol_BBD"/>
    <property type="match status" value="1"/>
</dbReference>
<sequence length="1637" mass="180819">MLSSMKEFFHTPIHGHFNQPHTFTESSTPITTVPASSTSSLFDTPPPNSSHIPSQPNESSSPVQPSPGPTTLSAPSTPSSSVPSTPLSGVSPEQNTQGSALSPLADSGPVLPIALASAPTEPAPSDNSSSALDASGTAIPSPPATDSFLPGTLYIDLGVDPLPNTATAPSQSTNTHPMVTRSKAHAHQCHISLKPIDPTEPKSMKSALQNLHWQQAMRDELHALHQNKTWSLVPRQADMNIVGSRWVFKTKLKSDGSIERFKARSSSHTILLLVYVDDIIVTSDHPSHLSTLITKLSSEFAMKDLGPLNYFLGVQVSHFGGGLFLSQHKYAKEILAKASMTDCKPIGTPLAQKHHLQLEGGPLVNATNYRSIVGALQYLTLTRPDLTHAVNLVCQFMHQPSTTHFQAVKRILRYLQGTVDYGIRLLSHSSLTLYGFSDADWAGCPDTRRSTTGYCIYLGANCISWASKKQVTVSRSSAEAEYRAMASAAAELTWLTYLLRDLGLSSHSSPVLFCDNTSALHMTVNPVFHARTKHIELDYHFVREKVAAGALTTRYVPSQSQIADLFTKAVSKDVFHRFRSKLGLFVTYSIKFRKSSPCLEVEDSTECLFRNLMALEQCHYLLKAYICNYFVLLDYLIDTREDVELLVGKKIIVNHLGSNEAVANIVNKLALEITETDSCYNDLAEKLNRHYDQCCNRNMGYLRSTYFHNLWRGTATAIASIFTNVLEKRISRCRLRTSNKFAPVEVCASLGEKGARLVLVLPGVLPLPQLSPALPSRHRQKSGCLRYQEADSSPNRLTATLSSPATGLRSRHLCSRWKDLEKLDPTAQESTQYDVGCVATRRSKFRHRHPRFSCYRTPITTPLPPLKRSQEARSNHARINLIGGRMRCHAPLKVPAPSRPFFTATSALGDPIRRIIILFVPFASIAVTLLIDVTSDAASFDPISLTTPTYSIVDLQALFNSACCNHMTDNPHLTSAHTPPVLPTITTADDSAMTVSHVGSISTPNLSISDVFCVPKLHLNLLSVGQLTELCLNLFFSSRGCLVQDSRTGQIVGSARKCTPSTNALHLSFKTQHHMNDCLAQLQTTVYSRFLVVSVLFFFNHISALNFNPAPSYGVFLAMALKKRGNSDSQADPLPNLFPEIPSPSAELVNPISDESPSADPSSDESPTADPTFDESPLSVPAANPVNTTAPEPRRSHRASSDPLWQQAMKEELDTLLKTDGTVDRYKACLVAKGFTQEYGIDYEETFAPVARLSSVRTLIAVSASRHWPLFQMDVKNAFLNGELTEEVYMQLPPGFSQLLGFSHKVCRLRRALHGLKQAPRAWFAKFSSTISQHGFSASSYDSVLFFRRSDHGITILLLYVDDMIITGDDVQGIQDLKHFLGQHFKMKDLGPLSSFLGLEVSLSSDDYYLTQVKYTSDFISRAGITDSKIVDTPVEYNNRLNTHDGEPLPDATLYRQPVGSLVYLTITRPDISYAIHIVSQFMAAPRSLHYAAVLQILRYLKGTLFHGLHFSSQSSLTLQAYSDADWAGDPTDRRSTTGYCFLLGNSLISWRSKKQSVVACSSTEAEYRALADTTAELLWLRWLLQDLGIDCSTTVPIHCDNRSAIQIAHNDVFHERTKHIEIDCHFVRHHLLQGTL</sequence>
<feature type="region of interest" description="Disordered" evidence="2">
    <location>
        <begin position="12"/>
        <end position="145"/>
    </location>
</feature>
<evidence type="ECO:0000259" key="3">
    <source>
        <dbReference type="Pfam" id="PF07727"/>
    </source>
</evidence>
<reference evidence="5" key="1">
    <citation type="submission" date="2018-02" db="EMBL/GenBank/DDBJ databases">
        <authorList>
            <person name="Cohen D.B."/>
            <person name="Kent A.D."/>
        </authorList>
    </citation>
    <scope>NUCLEOTIDE SEQUENCE</scope>
</reference>
<feature type="domain" description="Retrovirus-related Pol polyprotein from transposon TNT 1-94-like beta-barrel" evidence="4">
    <location>
        <begin position="959"/>
        <end position="1029"/>
    </location>
</feature>
<evidence type="ECO:0000313" key="5">
    <source>
        <dbReference type="EMBL" id="SPD20271.1"/>
    </source>
</evidence>
<dbReference type="PANTHER" id="PTHR11439">
    <property type="entry name" value="GAG-POL-RELATED RETROTRANSPOSON"/>
    <property type="match status" value="1"/>
</dbReference>
<feature type="compositionally biased region" description="Polar residues" evidence="2">
    <location>
        <begin position="19"/>
        <end position="42"/>
    </location>
</feature>
<dbReference type="EMBL" id="OIVN01004985">
    <property type="protein sequence ID" value="SPD20271.1"/>
    <property type="molecule type" value="Genomic_DNA"/>
</dbReference>
<feature type="compositionally biased region" description="Polar residues" evidence="2">
    <location>
        <begin position="49"/>
        <end position="63"/>
    </location>
</feature>
<dbReference type="SUPFAM" id="SSF56672">
    <property type="entry name" value="DNA/RNA polymerases"/>
    <property type="match status" value="2"/>
</dbReference>
<dbReference type="PANTHER" id="PTHR11439:SF461">
    <property type="entry name" value="OS10G0432200 PROTEIN"/>
    <property type="match status" value="1"/>
</dbReference>
<organism evidence="5">
    <name type="scientific">Fagus sylvatica</name>
    <name type="common">Beechnut</name>
    <dbReference type="NCBI Taxonomy" id="28930"/>
    <lineage>
        <taxon>Eukaryota</taxon>
        <taxon>Viridiplantae</taxon>
        <taxon>Streptophyta</taxon>
        <taxon>Embryophyta</taxon>
        <taxon>Tracheophyta</taxon>
        <taxon>Spermatophyta</taxon>
        <taxon>Magnoliopsida</taxon>
        <taxon>eudicotyledons</taxon>
        <taxon>Gunneridae</taxon>
        <taxon>Pentapetalae</taxon>
        <taxon>rosids</taxon>
        <taxon>fabids</taxon>
        <taxon>Fagales</taxon>
        <taxon>Fagaceae</taxon>
        <taxon>Fagus</taxon>
    </lineage>
</organism>
<accession>A0A2N9I8U4</accession>
<dbReference type="CDD" id="cd09272">
    <property type="entry name" value="RNase_HI_RT_Ty1"/>
    <property type="match status" value="2"/>
</dbReference>
<dbReference type="Pfam" id="PF03140">
    <property type="entry name" value="DUF247"/>
    <property type="match status" value="1"/>
</dbReference>
<evidence type="ECO:0000256" key="2">
    <source>
        <dbReference type="SAM" id="MobiDB-lite"/>
    </source>
</evidence>
<feature type="domain" description="Reverse transcriptase Ty1/copia-type" evidence="3">
    <location>
        <begin position="1220"/>
        <end position="1436"/>
    </location>
</feature>
<protein>
    <recommendedName>
        <fullName evidence="6">Reverse transcriptase Ty1/copia-type domain-containing protein</fullName>
    </recommendedName>
</protein>
<keyword evidence="1" id="KW-0378">Hydrolase</keyword>
<gene>
    <name evidence="5" type="ORF">FSB_LOCUS48153</name>
</gene>
<dbReference type="InterPro" id="IPR054722">
    <property type="entry name" value="PolX-like_BBD"/>
</dbReference>
<evidence type="ECO:0000259" key="4">
    <source>
        <dbReference type="Pfam" id="PF22936"/>
    </source>
</evidence>
<dbReference type="InterPro" id="IPR043502">
    <property type="entry name" value="DNA/RNA_pol_sf"/>
</dbReference>
<dbReference type="InterPro" id="IPR013103">
    <property type="entry name" value="RVT_2"/>
</dbReference>
<proteinExistence type="predicted"/>
<keyword evidence="1" id="KW-0645">Protease</keyword>
<feature type="domain" description="Reverse transcriptase Ty1/copia-type" evidence="3">
    <location>
        <begin position="267"/>
        <end position="350"/>
    </location>
</feature>
<feature type="region of interest" description="Disordered" evidence="2">
    <location>
        <begin position="1128"/>
        <end position="1205"/>
    </location>
</feature>
<dbReference type="InterPro" id="IPR004158">
    <property type="entry name" value="DUF247_pln"/>
</dbReference>
<dbReference type="GO" id="GO:0004190">
    <property type="term" value="F:aspartic-type endopeptidase activity"/>
    <property type="evidence" value="ECO:0007669"/>
    <property type="project" value="UniProtKB-KW"/>
</dbReference>
<keyword evidence="1" id="KW-0064">Aspartyl protease</keyword>
<name>A0A2N9I8U4_FAGSY</name>
<evidence type="ECO:0000256" key="1">
    <source>
        <dbReference type="ARBA" id="ARBA00022750"/>
    </source>
</evidence>
<evidence type="ECO:0008006" key="6">
    <source>
        <dbReference type="Google" id="ProtNLM"/>
    </source>
</evidence>
<feature type="compositionally biased region" description="Low complexity" evidence="2">
    <location>
        <begin position="1153"/>
        <end position="1171"/>
    </location>
</feature>
<feature type="compositionally biased region" description="Low complexity" evidence="2">
    <location>
        <begin position="69"/>
        <end position="92"/>
    </location>
</feature>